<organism evidence="11">
    <name type="scientific">Schmidtea mediterranea</name>
    <name type="common">Freshwater planarian flatworm</name>
    <dbReference type="NCBI Taxonomy" id="79327"/>
    <lineage>
        <taxon>Eukaryota</taxon>
        <taxon>Metazoa</taxon>
        <taxon>Spiralia</taxon>
        <taxon>Lophotrochozoa</taxon>
        <taxon>Platyhelminthes</taxon>
        <taxon>Rhabditophora</taxon>
        <taxon>Seriata</taxon>
        <taxon>Tricladida</taxon>
        <taxon>Continenticola</taxon>
        <taxon>Geoplanoidea</taxon>
        <taxon>Dugesiidae</taxon>
        <taxon>Schmidtea</taxon>
    </lineage>
</organism>
<sequence>MTNDQKPRKWYCSNLAALTTLIITHPFDVIKVRLQMQQATEKGFISMFHEGLTKHGLKSLYTGVDANLCRFFISSVPKFGSYELYKNYNYNGEKMPRFENIVVAGCAGILGAVISNPFDVIKSRMENDIKLDSNKRRNYKNVWDGFGKSVKTEGCSCLWKGVSMKAVKTLLWTIGIIVGYEETSQKIKESEMVSNKCLITILSAVTATGIAVVLVNPFDVVKTRLMTVNSGRYKGIADCLRDIYGNGLKGFYKGFVPSLLRAIPNSIIFYIFKEIYEEKL</sequence>
<feature type="repeat" description="Solcar" evidence="8">
    <location>
        <begin position="195"/>
        <end position="279"/>
    </location>
</feature>
<keyword evidence="6 10" id="KW-1133">Transmembrane helix</keyword>
<evidence type="ECO:0000256" key="2">
    <source>
        <dbReference type="ARBA" id="ARBA00006375"/>
    </source>
</evidence>
<feature type="repeat" description="Solcar" evidence="8">
    <location>
        <begin position="99"/>
        <end position="186"/>
    </location>
</feature>
<dbReference type="InterPro" id="IPR050391">
    <property type="entry name" value="Mito_Metabolite_Transporter"/>
</dbReference>
<evidence type="ECO:0000256" key="5">
    <source>
        <dbReference type="ARBA" id="ARBA00022737"/>
    </source>
</evidence>
<dbReference type="InterPro" id="IPR002067">
    <property type="entry name" value="MCP"/>
</dbReference>
<evidence type="ECO:0000256" key="6">
    <source>
        <dbReference type="ARBA" id="ARBA00022989"/>
    </source>
</evidence>
<evidence type="ECO:0000256" key="3">
    <source>
        <dbReference type="ARBA" id="ARBA00022448"/>
    </source>
</evidence>
<dbReference type="GO" id="GO:0055085">
    <property type="term" value="P:transmembrane transport"/>
    <property type="evidence" value="ECO:0007669"/>
    <property type="project" value="InterPro"/>
</dbReference>
<feature type="repeat" description="Solcar" evidence="8">
    <location>
        <begin position="8"/>
        <end position="88"/>
    </location>
</feature>
<protein>
    <submittedName>
        <fullName evidence="11">Slc25a-33</fullName>
    </submittedName>
</protein>
<feature type="transmembrane region" description="Helical" evidence="10">
    <location>
        <begin position="197"/>
        <end position="218"/>
    </location>
</feature>
<dbReference type="Gene3D" id="1.50.40.10">
    <property type="entry name" value="Mitochondrial carrier domain"/>
    <property type="match status" value="1"/>
</dbReference>
<keyword evidence="5" id="KW-0677">Repeat</keyword>
<dbReference type="AlphaFoldDB" id="A0A0H3YJ86"/>
<dbReference type="PANTHER" id="PTHR45618">
    <property type="entry name" value="MITOCHONDRIAL DICARBOXYLATE CARRIER-RELATED"/>
    <property type="match status" value="1"/>
</dbReference>
<keyword evidence="4 8" id="KW-0812">Transmembrane</keyword>
<keyword evidence="3 9" id="KW-0813">Transport</keyword>
<evidence type="ECO:0000256" key="9">
    <source>
        <dbReference type="RuleBase" id="RU000488"/>
    </source>
</evidence>
<dbReference type="PRINTS" id="PR00926">
    <property type="entry name" value="MITOCARRIER"/>
</dbReference>
<keyword evidence="7 8" id="KW-0472">Membrane</keyword>
<accession>A0A0H3YJ86</accession>
<evidence type="ECO:0000256" key="4">
    <source>
        <dbReference type="ARBA" id="ARBA00022692"/>
    </source>
</evidence>
<dbReference type="EMBL" id="KT163651">
    <property type="protein sequence ID" value="AKN21601.1"/>
    <property type="molecule type" value="mRNA"/>
</dbReference>
<name>A0A0H3YJ86_SCHMD</name>
<reference evidence="11" key="1">
    <citation type="journal article" date="2015" name="Elife">
        <title>Stem cells and fluid flow drive cyst formation in an invertebrate excretory organ.</title>
        <authorList>
            <person name="Thi-Kim Vu H."/>
            <person name="Rink J.C."/>
            <person name="McKinney S.A."/>
            <person name="McClain M."/>
            <person name="Lakshmanaperumal N."/>
            <person name="Alexander R."/>
            <person name="Sanchez Alvarado A."/>
        </authorList>
    </citation>
    <scope>NUCLEOTIDE SEQUENCE</scope>
</reference>
<comment type="similarity">
    <text evidence="2 9">Belongs to the mitochondrial carrier (TC 2.A.29) family.</text>
</comment>
<evidence type="ECO:0000256" key="7">
    <source>
        <dbReference type="ARBA" id="ARBA00023136"/>
    </source>
</evidence>
<dbReference type="InterPro" id="IPR023395">
    <property type="entry name" value="MCP_dom_sf"/>
</dbReference>
<evidence type="ECO:0000256" key="10">
    <source>
        <dbReference type="SAM" id="Phobius"/>
    </source>
</evidence>
<dbReference type="InterPro" id="IPR018108">
    <property type="entry name" value="MCP_transmembrane"/>
</dbReference>
<dbReference type="SUPFAM" id="SSF103506">
    <property type="entry name" value="Mitochondrial carrier"/>
    <property type="match status" value="1"/>
</dbReference>
<dbReference type="Pfam" id="PF00153">
    <property type="entry name" value="Mito_carr"/>
    <property type="match status" value="3"/>
</dbReference>
<gene>
    <name evidence="11" type="primary">slc25a-33</name>
</gene>
<proteinExistence type="evidence at transcript level"/>
<dbReference type="GO" id="GO:0016020">
    <property type="term" value="C:membrane"/>
    <property type="evidence" value="ECO:0007669"/>
    <property type="project" value="UniProtKB-SubCell"/>
</dbReference>
<evidence type="ECO:0000256" key="8">
    <source>
        <dbReference type="PROSITE-ProRule" id="PRU00282"/>
    </source>
</evidence>
<dbReference type="PROSITE" id="PS50920">
    <property type="entry name" value="SOLCAR"/>
    <property type="match status" value="3"/>
</dbReference>
<evidence type="ECO:0000313" key="11">
    <source>
        <dbReference type="EMBL" id="AKN21601.1"/>
    </source>
</evidence>
<comment type="subcellular location">
    <subcellularLocation>
        <location evidence="1">Membrane</location>
        <topology evidence="1">Multi-pass membrane protein</topology>
    </subcellularLocation>
</comment>
<evidence type="ECO:0000256" key="1">
    <source>
        <dbReference type="ARBA" id="ARBA00004141"/>
    </source>
</evidence>